<dbReference type="SUPFAM" id="SSF56784">
    <property type="entry name" value="HAD-like"/>
    <property type="match status" value="1"/>
</dbReference>
<evidence type="ECO:0000256" key="18">
    <source>
        <dbReference type="ARBA" id="ARBA00023136"/>
    </source>
</evidence>
<dbReference type="AlphaFoldDB" id="A0AB94IVQ7"/>
<dbReference type="Pfam" id="PF00122">
    <property type="entry name" value="E1-E2_ATPase"/>
    <property type="match status" value="1"/>
</dbReference>
<evidence type="ECO:0000259" key="21">
    <source>
        <dbReference type="PROSITE" id="PS50846"/>
    </source>
</evidence>
<feature type="domain" description="HMA" evidence="21">
    <location>
        <begin position="781"/>
        <end position="846"/>
    </location>
</feature>
<feature type="transmembrane region" description="Helical" evidence="20">
    <location>
        <begin position="98"/>
        <end position="119"/>
    </location>
</feature>
<evidence type="ECO:0000256" key="3">
    <source>
        <dbReference type="ARBA" id="ARBA00012517"/>
    </source>
</evidence>
<keyword evidence="17" id="KW-0406">Ion transport</keyword>
<dbReference type="Gene3D" id="2.70.150.10">
    <property type="entry name" value="Calcium-transporting ATPase, cytoplasmic transduction domain A"/>
    <property type="match status" value="1"/>
</dbReference>
<feature type="domain" description="HMA" evidence="21">
    <location>
        <begin position="2"/>
        <end position="68"/>
    </location>
</feature>
<dbReference type="GO" id="GO:0005524">
    <property type="term" value="F:ATP binding"/>
    <property type="evidence" value="ECO:0007669"/>
    <property type="project" value="UniProtKB-UniRule"/>
</dbReference>
<proteinExistence type="inferred from homology"/>
<dbReference type="FunFam" id="3.30.70.100:FF:000005">
    <property type="entry name" value="Copper-exporting P-type ATPase A"/>
    <property type="match status" value="1"/>
</dbReference>
<dbReference type="PANTHER" id="PTHR43520">
    <property type="entry name" value="ATP7, ISOFORM B"/>
    <property type="match status" value="1"/>
</dbReference>
<dbReference type="GO" id="GO:0005886">
    <property type="term" value="C:plasma membrane"/>
    <property type="evidence" value="ECO:0007669"/>
    <property type="project" value="UniProtKB-SubCell"/>
</dbReference>
<keyword evidence="23" id="KW-1185">Reference proteome</keyword>
<dbReference type="InterPro" id="IPR018303">
    <property type="entry name" value="ATPase_P-typ_P_site"/>
</dbReference>
<dbReference type="InterPro" id="IPR023214">
    <property type="entry name" value="HAD_sf"/>
</dbReference>
<evidence type="ECO:0000256" key="11">
    <source>
        <dbReference type="ARBA" id="ARBA00022796"/>
    </source>
</evidence>
<dbReference type="CDD" id="cd00371">
    <property type="entry name" value="HMA"/>
    <property type="match status" value="2"/>
</dbReference>
<feature type="transmembrane region" description="Helical" evidence="20">
    <location>
        <begin position="388"/>
        <end position="409"/>
    </location>
</feature>
<sequence>MKRESYDVTGMSCAACSARVEKSVAALPGVEEVAVNLLKNGMTVRYDEGVLSSADVVAAVVKAGYGASLRGGAGERREARGPAQDVALQEYLGLRTRLVASLVFALPLSYLSMGRMMGWPMPSCFLGVENALVFALTLLLLALPVAFINFKFFRVGFGALAHGSPNMDSLIALGSSAALVYGVYAIYRMAWAAGRGDAATVSRFSMDLYIESAGMILTLITLGKFFEARAKRRTSDAITRLMDLAPRTAVVERDGAEVEIPIEELERGEIAVVKSGQAIPADGVLTEGAAAVDESAITGESIPVDKVPGDRLVGATTVRGGWLKMRVTGVGEETTLAQIVRLVDEATSSKAPIAKMADRVSGVFVPIVIAIALATGAIWLLAGRGVEFALSMAISVLVISCPCALGLATPTAVMVGTGRGAASGILIKSAEALERLHDIDTVVLDKTGTITQGTPVVTDVLCPAMDQREFLRAAASLESRSEHPLAAAVTARAEAEGLELLSVEDFAQEAGAGVRGVVGGREWRAGNRRVLEAAGLYDERAKELEQKLADEGSTPMFFVTEGRLAGVIAAADVVKPTSRQAVGELRRMGLRVAMLTGDNRRTACAIQRQVGLDEVTAEVLPQDKEGEVRRLQEAGRKVAMVGDGINDAPALARADVGIAIGAGTDVAIESADLVLMRSSLMDVAGAIQLGHAVIRNIKQNLFWALFYNALCIPVAAGVLYPLWEVKLSPMLGALAMSFSSVFVVSNALRLRRFRPSYASADPIVEASGAAEGDEGKGVMKVKKLLHVEGMMCQNCVKHVRTALSQVSGVSGVEVSLEDRTALVTLSGDVADAVLTKAVTDAGYEVKSVEAA</sequence>
<evidence type="ECO:0000256" key="13">
    <source>
        <dbReference type="ARBA" id="ARBA00022842"/>
    </source>
</evidence>
<dbReference type="InterPro" id="IPR001757">
    <property type="entry name" value="P_typ_ATPase"/>
</dbReference>
<dbReference type="PANTHER" id="PTHR43520:SF8">
    <property type="entry name" value="P-TYPE CU(+) TRANSPORTER"/>
    <property type="match status" value="1"/>
</dbReference>
<evidence type="ECO:0000256" key="12">
    <source>
        <dbReference type="ARBA" id="ARBA00022840"/>
    </source>
</evidence>
<name>A0AB94IVQ7_9BACT</name>
<dbReference type="Gene3D" id="3.30.70.100">
    <property type="match status" value="2"/>
</dbReference>
<evidence type="ECO:0000256" key="1">
    <source>
        <dbReference type="ARBA" id="ARBA00004651"/>
    </source>
</evidence>
<dbReference type="NCBIfam" id="TIGR01511">
    <property type="entry name" value="ATPase-IB1_Cu"/>
    <property type="match status" value="1"/>
</dbReference>
<evidence type="ECO:0000256" key="5">
    <source>
        <dbReference type="ARBA" id="ARBA00022475"/>
    </source>
</evidence>
<dbReference type="PROSITE" id="PS01047">
    <property type="entry name" value="HMA_1"/>
    <property type="match status" value="2"/>
</dbReference>
<dbReference type="GO" id="GO:0043682">
    <property type="term" value="F:P-type divalent copper transporter activity"/>
    <property type="evidence" value="ECO:0007669"/>
    <property type="project" value="TreeGrafter"/>
</dbReference>
<keyword evidence="12 20" id="KW-0067">ATP-binding</keyword>
<evidence type="ECO:0000256" key="16">
    <source>
        <dbReference type="ARBA" id="ARBA00023008"/>
    </source>
</evidence>
<dbReference type="NCBIfam" id="TIGR01494">
    <property type="entry name" value="ATPase_P-type"/>
    <property type="match status" value="1"/>
</dbReference>
<keyword evidence="16" id="KW-0186">Copper</keyword>
<comment type="subcellular location">
    <subcellularLocation>
        <location evidence="1">Cell membrane</location>
        <topology evidence="1">Multi-pass membrane protein</topology>
    </subcellularLocation>
</comment>
<dbReference type="Gene3D" id="3.40.50.1000">
    <property type="entry name" value="HAD superfamily/HAD-like"/>
    <property type="match status" value="1"/>
</dbReference>
<dbReference type="InterPro" id="IPR059000">
    <property type="entry name" value="ATPase_P-type_domA"/>
</dbReference>
<dbReference type="InterPro" id="IPR044492">
    <property type="entry name" value="P_typ_ATPase_HD_dom"/>
</dbReference>
<evidence type="ECO:0000256" key="8">
    <source>
        <dbReference type="ARBA" id="ARBA00022723"/>
    </source>
</evidence>
<dbReference type="PRINTS" id="PR00119">
    <property type="entry name" value="CATATPASE"/>
</dbReference>
<evidence type="ECO:0000256" key="15">
    <source>
        <dbReference type="ARBA" id="ARBA00022989"/>
    </source>
</evidence>
<dbReference type="FunFam" id="3.40.50.1000:FF:000144">
    <property type="entry name" value="copper-transporting ATPase 1 isoform X2"/>
    <property type="match status" value="1"/>
</dbReference>
<dbReference type="SFLD" id="SFLDS00003">
    <property type="entry name" value="Haloacid_Dehalogenase"/>
    <property type="match status" value="1"/>
</dbReference>
<dbReference type="PRINTS" id="PR00120">
    <property type="entry name" value="HATPASE"/>
</dbReference>
<dbReference type="InterPro" id="IPR008250">
    <property type="entry name" value="ATPase_P-typ_transduc_dom_A_sf"/>
</dbReference>
<feature type="transmembrane region" description="Helical" evidence="20">
    <location>
        <begin position="360"/>
        <end position="382"/>
    </location>
</feature>
<keyword evidence="18 20" id="KW-0472">Membrane</keyword>
<dbReference type="EC" id="7.2.2.8" evidence="3"/>
<keyword evidence="4" id="KW-0813">Transport</keyword>
<dbReference type="GO" id="GO:0005507">
    <property type="term" value="F:copper ion binding"/>
    <property type="evidence" value="ECO:0007669"/>
    <property type="project" value="InterPro"/>
</dbReference>
<dbReference type="PROSITE" id="PS50846">
    <property type="entry name" value="HMA_2"/>
    <property type="match status" value="2"/>
</dbReference>
<keyword evidence="14" id="KW-1278">Translocase</keyword>
<dbReference type="InterPro" id="IPR006121">
    <property type="entry name" value="HMA_dom"/>
</dbReference>
<dbReference type="PROSITE" id="PS00154">
    <property type="entry name" value="ATPASE_E1_E2"/>
    <property type="match status" value="1"/>
</dbReference>
<dbReference type="KEGG" id="sbr:SY1_03580"/>
<keyword evidence="8 20" id="KW-0479">Metal-binding</keyword>
<dbReference type="NCBIfam" id="TIGR01525">
    <property type="entry name" value="ATPase-IB_hvy"/>
    <property type="match status" value="1"/>
</dbReference>
<dbReference type="InterPro" id="IPR027256">
    <property type="entry name" value="P-typ_ATPase_IB"/>
</dbReference>
<organism evidence="22 23">
    <name type="scientific">Fretibacterium fastidiosum</name>
    <dbReference type="NCBI Taxonomy" id="651822"/>
    <lineage>
        <taxon>Bacteria</taxon>
        <taxon>Thermotogati</taxon>
        <taxon>Synergistota</taxon>
        <taxon>Synergistia</taxon>
        <taxon>Synergistales</taxon>
        <taxon>Aminobacteriaceae</taxon>
        <taxon>Fretibacterium</taxon>
    </lineage>
</organism>
<keyword evidence="7 20" id="KW-0812">Transmembrane</keyword>
<dbReference type="GO" id="GO:0140581">
    <property type="term" value="F:P-type monovalent copper transporter activity"/>
    <property type="evidence" value="ECO:0007669"/>
    <property type="project" value="UniProtKB-EC"/>
</dbReference>
<feature type="transmembrane region" description="Helical" evidence="20">
    <location>
        <begin position="170"/>
        <end position="188"/>
    </location>
</feature>
<dbReference type="Pfam" id="PF00403">
    <property type="entry name" value="HMA"/>
    <property type="match status" value="2"/>
</dbReference>
<dbReference type="SUPFAM" id="SSF81653">
    <property type="entry name" value="Calcium ATPase, transduction domain A"/>
    <property type="match status" value="1"/>
</dbReference>
<feature type="transmembrane region" description="Helical" evidence="20">
    <location>
        <begin position="208"/>
        <end position="226"/>
    </location>
</feature>
<reference evidence="22 23" key="2">
    <citation type="submission" date="2010-03" db="EMBL/GenBank/DDBJ databases">
        <authorList>
            <person name="Pajon A."/>
        </authorList>
    </citation>
    <scope>NUCLEOTIDE SEQUENCE [LARGE SCALE GENOMIC DNA]</scope>
    <source>
        <strain evidence="22 23">SGP1</strain>
    </source>
</reference>
<dbReference type="InterPro" id="IPR006122">
    <property type="entry name" value="HMA_Cu_ion-bd"/>
</dbReference>
<keyword evidence="15 20" id="KW-1133">Transmembrane helix</keyword>
<keyword evidence="9" id="KW-0677">Repeat</keyword>
<feature type="transmembrane region" description="Helical" evidence="20">
    <location>
        <begin position="729"/>
        <end position="748"/>
    </location>
</feature>
<evidence type="ECO:0000313" key="22">
    <source>
        <dbReference type="EMBL" id="CBL27837.1"/>
    </source>
</evidence>
<dbReference type="InterPro" id="IPR036412">
    <property type="entry name" value="HAD-like_sf"/>
</dbReference>
<feature type="transmembrane region" description="Helical" evidence="20">
    <location>
        <begin position="701"/>
        <end position="723"/>
    </location>
</feature>
<reference evidence="23" key="1">
    <citation type="submission" date="2010-03" db="EMBL/GenBank/DDBJ databases">
        <title>The genome sequence of Synergistetes sp. SGP1.</title>
        <authorList>
            <consortium name="metaHIT consortium -- http://www.metahit.eu/"/>
            <person name="Pajon A."/>
            <person name="Turner K."/>
            <person name="Parkhill J."/>
            <person name="Wade W."/>
            <person name="Vartoukian S."/>
        </authorList>
    </citation>
    <scope>NUCLEOTIDE SEQUENCE [LARGE SCALE GENOMIC DNA]</scope>
    <source>
        <strain evidence="23">SGP1</strain>
    </source>
</reference>
<dbReference type="SUPFAM" id="SSF81665">
    <property type="entry name" value="Calcium ATPase, transmembrane domain M"/>
    <property type="match status" value="1"/>
</dbReference>
<dbReference type="FunFam" id="2.70.150.10:FF:000002">
    <property type="entry name" value="Copper-transporting ATPase 1, putative"/>
    <property type="match status" value="1"/>
</dbReference>
<evidence type="ECO:0000256" key="9">
    <source>
        <dbReference type="ARBA" id="ARBA00022737"/>
    </source>
</evidence>
<evidence type="ECO:0000256" key="20">
    <source>
        <dbReference type="RuleBase" id="RU362081"/>
    </source>
</evidence>
<evidence type="ECO:0000256" key="6">
    <source>
        <dbReference type="ARBA" id="ARBA00022553"/>
    </source>
</evidence>
<dbReference type="SFLD" id="SFLDG00002">
    <property type="entry name" value="C1.7:_P-type_atpase_like"/>
    <property type="match status" value="1"/>
</dbReference>
<keyword evidence="6" id="KW-0597">Phosphoprotein</keyword>
<evidence type="ECO:0000256" key="17">
    <source>
        <dbReference type="ARBA" id="ARBA00023065"/>
    </source>
</evidence>
<dbReference type="CDD" id="cd02094">
    <property type="entry name" value="P-type_ATPase_Cu-like"/>
    <property type="match status" value="1"/>
</dbReference>
<dbReference type="InterPro" id="IPR017969">
    <property type="entry name" value="Heavy-metal-associated_CS"/>
</dbReference>
<comment type="catalytic activity">
    <reaction evidence="19">
        <text>Cu(+)(in) + ATP + H2O = Cu(+)(out) + ADP + phosphate + H(+)</text>
        <dbReference type="Rhea" id="RHEA:25792"/>
        <dbReference type="ChEBI" id="CHEBI:15377"/>
        <dbReference type="ChEBI" id="CHEBI:15378"/>
        <dbReference type="ChEBI" id="CHEBI:30616"/>
        <dbReference type="ChEBI" id="CHEBI:43474"/>
        <dbReference type="ChEBI" id="CHEBI:49552"/>
        <dbReference type="ChEBI" id="CHEBI:456216"/>
        <dbReference type="EC" id="7.2.2.8"/>
    </reaction>
</comment>
<accession>A0AB94IVQ7</accession>
<dbReference type="SUPFAM" id="SSF55008">
    <property type="entry name" value="HMA, heavy metal-associated domain"/>
    <property type="match status" value="2"/>
</dbReference>
<dbReference type="NCBIfam" id="TIGR00003">
    <property type="entry name" value="copper ion binding protein"/>
    <property type="match status" value="2"/>
</dbReference>
<gene>
    <name evidence="22" type="ORF">SY1_03580</name>
</gene>
<dbReference type="Pfam" id="PF00702">
    <property type="entry name" value="Hydrolase"/>
    <property type="match status" value="1"/>
</dbReference>
<evidence type="ECO:0000256" key="4">
    <source>
        <dbReference type="ARBA" id="ARBA00022448"/>
    </source>
</evidence>
<dbReference type="Gene3D" id="3.40.1110.10">
    <property type="entry name" value="Calcium-transporting ATPase, cytoplasmic domain N"/>
    <property type="match status" value="1"/>
</dbReference>
<dbReference type="EMBL" id="FP929056">
    <property type="protein sequence ID" value="CBL27837.1"/>
    <property type="molecule type" value="Genomic_DNA"/>
</dbReference>
<keyword evidence="13" id="KW-0460">Magnesium</keyword>
<evidence type="ECO:0000256" key="14">
    <source>
        <dbReference type="ARBA" id="ARBA00022967"/>
    </source>
</evidence>
<dbReference type="SFLD" id="SFLDF00027">
    <property type="entry name" value="p-type_atpase"/>
    <property type="match status" value="1"/>
</dbReference>
<keyword evidence="5 20" id="KW-1003">Cell membrane</keyword>
<evidence type="ECO:0000313" key="23">
    <source>
        <dbReference type="Proteomes" id="UP000008957"/>
    </source>
</evidence>
<keyword evidence="10 20" id="KW-0547">Nucleotide-binding</keyword>
<dbReference type="RefSeq" id="WP_015555984.1">
    <property type="nucleotide sequence ID" value="NC_021038.1"/>
</dbReference>
<comment type="similarity">
    <text evidence="2 20">Belongs to the cation transport ATPase (P-type) (TC 3.A.3) family. Type IB subfamily.</text>
</comment>
<evidence type="ECO:0000256" key="10">
    <source>
        <dbReference type="ARBA" id="ARBA00022741"/>
    </source>
</evidence>
<protein>
    <recommendedName>
        <fullName evidence="3">P-type Cu(+) transporter</fullName>
        <ecNumber evidence="3">7.2.2.8</ecNumber>
    </recommendedName>
</protein>
<evidence type="ECO:0000256" key="7">
    <source>
        <dbReference type="ARBA" id="ARBA00022692"/>
    </source>
</evidence>
<feature type="transmembrane region" description="Helical" evidence="20">
    <location>
        <begin position="131"/>
        <end position="150"/>
    </location>
</feature>
<dbReference type="InterPro" id="IPR036163">
    <property type="entry name" value="HMA_dom_sf"/>
</dbReference>
<evidence type="ECO:0000256" key="19">
    <source>
        <dbReference type="ARBA" id="ARBA00049289"/>
    </source>
</evidence>
<dbReference type="InterPro" id="IPR023299">
    <property type="entry name" value="ATPase_P-typ_cyto_dom_N"/>
</dbReference>
<dbReference type="GO" id="GO:0055070">
    <property type="term" value="P:copper ion homeostasis"/>
    <property type="evidence" value="ECO:0007669"/>
    <property type="project" value="TreeGrafter"/>
</dbReference>
<keyword evidence="22" id="KW-0378">Hydrolase</keyword>
<keyword evidence="11" id="KW-0187">Copper transport</keyword>
<dbReference type="Proteomes" id="UP000008957">
    <property type="component" value="Chromosome"/>
</dbReference>
<evidence type="ECO:0000256" key="2">
    <source>
        <dbReference type="ARBA" id="ARBA00006024"/>
    </source>
</evidence>
<dbReference type="InterPro" id="IPR023298">
    <property type="entry name" value="ATPase_P-typ_TM_dom_sf"/>
</dbReference>
<dbReference type="GO" id="GO:0016887">
    <property type="term" value="F:ATP hydrolysis activity"/>
    <property type="evidence" value="ECO:0007669"/>
    <property type="project" value="InterPro"/>
</dbReference>